<reference evidence="4" key="1">
    <citation type="submission" date="2023-05" db="EMBL/GenBank/DDBJ databases">
        <authorList>
            <person name="Huff M."/>
        </authorList>
    </citation>
    <scope>NUCLEOTIDE SEQUENCE</scope>
</reference>
<dbReference type="GO" id="GO:0000786">
    <property type="term" value="C:nucleosome"/>
    <property type="evidence" value="ECO:0007669"/>
    <property type="project" value="InterPro"/>
</dbReference>
<feature type="region of interest" description="Disordered" evidence="3">
    <location>
        <begin position="119"/>
        <end position="138"/>
    </location>
</feature>
<dbReference type="InterPro" id="IPR029039">
    <property type="entry name" value="Flavoprotein-like_sf"/>
</dbReference>
<gene>
    <name evidence="4" type="ORF">FPE_LOCUS31139</name>
</gene>
<keyword evidence="5" id="KW-1185">Reference proteome</keyword>
<name>A0AAD2A9H6_9LAMI</name>
<evidence type="ECO:0000256" key="2">
    <source>
        <dbReference type="ARBA" id="ARBA00022990"/>
    </source>
</evidence>
<feature type="region of interest" description="Disordered" evidence="3">
    <location>
        <begin position="28"/>
        <end position="84"/>
    </location>
</feature>
<evidence type="ECO:0000256" key="3">
    <source>
        <dbReference type="SAM" id="MobiDB-lite"/>
    </source>
</evidence>
<proteinExistence type="inferred from homology"/>
<dbReference type="EMBL" id="OU503055">
    <property type="protein sequence ID" value="CAI9783618.1"/>
    <property type="molecule type" value="Genomic_DNA"/>
</dbReference>
<dbReference type="PANTHER" id="PTHR30546">
    <property type="entry name" value="FLAVODOXIN-RELATED PROTEIN WRBA-RELATED"/>
    <property type="match status" value="1"/>
</dbReference>
<dbReference type="GO" id="GO:0016020">
    <property type="term" value="C:membrane"/>
    <property type="evidence" value="ECO:0007669"/>
    <property type="project" value="TreeGrafter"/>
</dbReference>
<dbReference type="PRINTS" id="PR00622">
    <property type="entry name" value="HISTONEH3"/>
</dbReference>
<keyword evidence="2" id="KW-0007">Acetylation</keyword>
<dbReference type="GO" id="GO:0003955">
    <property type="term" value="F:NAD(P)H dehydrogenase (quinone) activity"/>
    <property type="evidence" value="ECO:0007669"/>
    <property type="project" value="TreeGrafter"/>
</dbReference>
<dbReference type="GO" id="GO:0003677">
    <property type="term" value="F:DNA binding"/>
    <property type="evidence" value="ECO:0007669"/>
    <property type="project" value="InterPro"/>
</dbReference>
<evidence type="ECO:0000313" key="5">
    <source>
        <dbReference type="Proteomes" id="UP000834106"/>
    </source>
</evidence>
<dbReference type="AlphaFoldDB" id="A0AAD2A9H6"/>
<sequence length="138" mass="14609">MDIPSSRSFRKLQAAILAKWNSTEASVQKNVSSTDNEGFKGHGAGWQTMDLNPLVIEKSEMARTKQTARKSTGGKASGKQLATKVPKTLPYEVLTKTSAPPKSDVPIVTPSNLPEADGFVFGFPTSTGSQGGGQETIA</sequence>
<feature type="compositionally biased region" description="Gly residues" evidence="3">
    <location>
        <begin position="129"/>
        <end position="138"/>
    </location>
</feature>
<organism evidence="4 5">
    <name type="scientific">Fraxinus pennsylvanica</name>
    <dbReference type="NCBI Taxonomy" id="56036"/>
    <lineage>
        <taxon>Eukaryota</taxon>
        <taxon>Viridiplantae</taxon>
        <taxon>Streptophyta</taxon>
        <taxon>Embryophyta</taxon>
        <taxon>Tracheophyta</taxon>
        <taxon>Spermatophyta</taxon>
        <taxon>Magnoliopsida</taxon>
        <taxon>eudicotyledons</taxon>
        <taxon>Gunneridae</taxon>
        <taxon>Pentapetalae</taxon>
        <taxon>asterids</taxon>
        <taxon>lamiids</taxon>
        <taxon>Lamiales</taxon>
        <taxon>Oleaceae</taxon>
        <taxon>Oleeae</taxon>
        <taxon>Fraxinus</taxon>
    </lineage>
</organism>
<dbReference type="InterPro" id="IPR000164">
    <property type="entry name" value="Histone_H3/CENP-A"/>
</dbReference>
<dbReference type="Proteomes" id="UP000834106">
    <property type="component" value="Chromosome 20"/>
</dbReference>
<evidence type="ECO:0000256" key="1">
    <source>
        <dbReference type="ARBA" id="ARBA00006961"/>
    </source>
</evidence>
<dbReference type="PANTHER" id="PTHR30546:SF23">
    <property type="entry name" value="FLAVOPROTEIN-LIKE PROTEIN YCP4-RELATED"/>
    <property type="match status" value="1"/>
</dbReference>
<protein>
    <submittedName>
        <fullName evidence="4">Uncharacterized protein</fullName>
    </submittedName>
</protein>
<accession>A0AAD2A9H6</accession>
<evidence type="ECO:0000313" key="4">
    <source>
        <dbReference type="EMBL" id="CAI9783618.1"/>
    </source>
</evidence>
<dbReference type="Gene3D" id="3.40.50.360">
    <property type="match status" value="1"/>
</dbReference>
<dbReference type="GO" id="GO:0030527">
    <property type="term" value="F:structural constituent of chromatin"/>
    <property type="evidence" value="ECO:0007669"/>
    <property type="project" value="InterPro"/>
</dbReference>
<comment type="similarity">
    <text evidence="1">Belongs to the WrbA family.</text>
</comment>